<dbReference type="InterPro" id="IPR030381">
    <property type="entry name" value="G_DYNAMIN_dom"/>
</dbReference>
<dbReference type="CDD" id="cd08771">
    <property type="entry name" value="DLP_1"/>
    <property type="match status" value="1"/>
</dbReference>
<dbReference type="PANTHER" id="PTHR11566">
    <property type="entry name" value="DYNAMIN"/>
    <property type="match status" value="1"/>
</dbReference>
<dbReference type="InterPro" id="IPR027417">
    <property type="entry name" value="P-loop_NTPase"/>
</dbReference>
<dbReference type="GO" id="GO:0003924">
    <property type="term" value="F:GTPase activity"/>
    <property type="evidence" value="ECO:0007669"/>
    <property type="project" value="InterPro"/>
</dbReference>
<dbReference type="InterPro" id="IPR045063">
    <property type="entry name" value="Dynamin_N"/>
</dbReference>
<dbReference type="Pfam" id="PF01031">
    <property type="entry name" value="Dynamin_M"/>
    <property type="match status" value="1"/>
</dbReference>
<dbReference type="Gene3D" id="3.40.50.300">
    <property type="entry name" value="P-loop containing nucleotide triphosphate hydrolases"/>
    <property type="match status" value="1"/>
</dbReference>
<evidence type="ECO:0000259" key="3">
    <source>
        <dbReference type="PROSITE" id="PS51388"/>
    </source>
</evidence>
<comment type="caution">
    <text evidence="5">The sequence shown here is derived from an EMBL/GenBank/DDBJ whole genome shotgun (WGS) entry which is preliminary data.</text>
</comment>
<dbReference type="GO" id="GO:0048312">
    <property type="term" value="P:intracellular distribution of mitochondria"/>
    <property type="evidence" value="ECO:0007669"/>
    <property type="project" value="TreeGrafter"/>
</dbReference>
<dbReference type="GO" id="GO:0005739">
    <property type="term" value="C:mitochondrion"/>
    <property type="evidence" value="ECO:0007669"/>
    <property type="project" value="TreeGrafter"/>
</dbReference>
<keyword evidence="6" id="KW-1185">Reference proteome</keyword>
<evidence type="ECO:0000259" key="4">
    <source>
        <dbReference type="PROSITE" id="PS51718"/>
    </source>
</evidence>
<dbReference type="SUPFAM" id="SSF52540">
    <property type="entry name" value="P-loop containing nucleoside triphosphate hydrolases"/>
    <property type="match status" value="1"/>
</dbReference>
<proteinExistence type="predicted"/>
<dbReference type="AlphaFoldDB" id="A0A9P6C083"/>
<dbReference type="GO" id="GO:0016559">
    <property type="term" value="P:peroxisome fission"/>
    <property type="evidence" value="ECO:0007669"/>
    <property type="project" value="TreeGrafter"/>
</dbReference>
<dbReference type="PRINTS" id="PR00195">
    <property type="entry name" value="DYNAMIN"/>
</dbReference>
<dbReference type="GO" id="GO:0005525">
    <property type="term" value="F:GTP binding"/>
    <property type="evidence" value="ECO:0007669"/>
    <property type="project" value="InterPro"/>
</dbReference>
<keyword evidence="2" id="KW-0342">GTP-binding</keyword>
<dbReference type="Proteomes" id="UP000807342">
    <property type="component" value="Unassembled WGS sequence"/>
</dbReference>
<dbReference type="GO" id="GO:0016020">
    <property type="term" value="C:membrane"/>
    <property type="evidence" value="ECO:0007669"/>
    <property type="project" value="TreeGrafter"/>
</dbReference>
<dbReference type="InterPro" id="IPR001401">
    <property type="entry name" value="Dynamin_GTPase"/>
</dbReference>
<organism evidence="5 6">
    <name type="scientific">Macrolepiota fuliginosa MF-IS2</name>
    <dbReference type="NCBI Taxonomy" id="1400762"/>
    <lineage>
        <taxon>Eukaryota</taxon>
        <taxon>Fungi</taxon>
        <taxon>Dikarya</taxon>
        <taxon>Basidiomycota</taxon>
        <taxon>Agaricomycotina</taxon>
        <taxon>Agaricomycetes</taxon>
        <taxon>Agaricomycetidae</taxon>
        <taxon>Agaricales</taxon>
        <taxon>Agaricineae</taxon>
        <taxon>Agaricaceae</taxon>
        <taxon>Macrolepiota</taxon>
    </lineage>
</organism>
<accession>A0A9P6C083</accession>
<evidence type="ECO:0008006" key="7">
    <source>
        <dbReference type="Google" id="ProtNLM"/>
    </source>
</evidence>
<dbReference type="GO" id="GO:0008017">
    <property type="term" value="F:microtubule binding"/>
    <property type="evidence" value="ECO:0007669"/>
    <property type="project" value="TreeGrafter"/>
</dbReference>
<evidence type="ECO:0000313" key="6">
    <source>
        <dbReference type="Proteomes" id="UP000807342"/>
    </source>
</evidence>
<dbReference type="InterPro" id="IPR003130">
    <property type="entry name" value="GED"/>
</dbReference>
<dbReference type="GO" id="GO:0006897">
    <property type="term" value="P:endocytosis"/>
    <property type="evidence" value="ECO:0007669"/>
    <property type="project" value="TreeGrafter"/>
</dbReference>
<dbReference type="InterPro" id="IPR000375">
    <property type="entry name" value="Dynamin_stalk"/>
</dbReference>
<feature type="domain" description="GED" evidence="3">
    <location>
        <begin position="674"/>
        <end position="768"/>
    </location>
</feature>
<dbReference type="PROSITE" id="PS51718">
    <property type="entry name" value="G_DYNAMIN_2"/>
    <property type="match status" value="1"/>
</dbReference>
<sequence>MAATSSEPTVGVGLANPQMSQSRRKMLDLVNRLHSTGVQVDIDLPQIAVIGSQSAGKSSLIESISGITLPRAAGTCTRCPTECRLSHSESSWKCIVSLRFTTDANGAPLGQTRNEIFGPTIHSKNEVEDRIRRAQCAILNPAKPAKHFLEDGDELLGEAELSFSNNCVSLQISGPDVADLSFCDLPGLIASVGRGGNTNDIKLVESLVTSYIKKPSCIILLTVACETDFENQGAHQIAKAWDPQGKRTIGVLTKPDRIPVGEEPGWLQFLKNEKEPLENNWYCVKQPSSSDLKKNWTWKEAREKENEFFAATAPWCELEGIYQKYLRTSNLVERLSSILSDLIIKRLPEIQDELEKSIHKTRESLALLPREPSKQPVNEVATLLHEFAASLDRHVAGIPDEKGLIQSIRPAQERFRREIRSTAPKFRSYEKKFAGSRSMPPAAFMEREDGEVSEDDFFDSCAGANLNGKRKRPASSAIYVDEVFEKAQRARTRELPGNYPFVIQQAYIDDCVKEWRSPAHILCKAVYNTLSDYLKAMIHDHFATFGQGMLEHRVRVLVQDHLKTCFAKTENRINWLVDLEDKAFSLNTHYLSDYKSKFLTYYRGARRKNNHSDVMNTINTYTPPASPSMNSSKQPVSSSYGISKVLSGLAEMGLTGVQAHDLAKLLKTDSMEPALEIMADVRAYFQVAYKRFSDSIPMAIDKELVCGIGRDILPLLWNGLGLSSLDAHHICKEFAQESPTVASRREELAKKLQRLEEASQQLLRVNSV</sequence>
<protein>
    <recommendedName>
        <fullName evidence="7">GED domain-containing protein</fullName>
    </recommendedName>
</protein>
<dbReference type="GO" id="GO:0005874">
    <property type="term" value="C:microtubule"/>
    <property type="evidence" value="ECO:0007669"/>
    <property type="project" value="TreeGrafter"/>
</dbReference>
<dbReference type="InterPro" id="IPR022812">
    <property type="entry name" value="Dynamin"/>
</dbReference>
<dbReference type="EMBL" id="MU151217">
    <property type="protein sequence ID" value="KAF9447051.1"/>
    <property type="molecule type" value="Genomic_DNA"/>
</dbReference>
<dbReference type="SMART" id="SM00053">
    <property type="entry name" value="DYNc"/>
    <property type="match status" value="1"/>
</dbReference>
<gene>
    <name evidence="5" type="ORF">P691DRAFT_732102</name>
</gene>
<keyword evidence="1" id="KW-0547">Nucleotide-binding</keyword>
<evidence type="ECO:0000256" key="2">
    <source>
        <dbReference type="ARBA" id="ARBA00023134"/>
    </source>
</evidence>
<dbReference type="PROSITE" id="PS51388">
    <property type="entry name" value="GED"/>
    <property type="match status" value="1"/>
</dbReference>
<dbReference type="Pfam" id="PF02212">
    <property type="entry name" value="GED"/>
    <property type="match status" value="1"/>
</dbReference>
<reference evidence="5" key="1">
    <citation type="submission" date="2020-11" db="EMBL/GenBank/DDBJ databases">
        <authorList>
            <consortium name="DOE Joint Genome Institute"/>
            <person name="Ahrendt S."/>
            <person name="Riley R."/>
            <person name="Andreopoulos W."/>
            <person name="Labutti K."/>
            <person name="Pangilinan J."/>
            <person name="Ruiz-Duenas F.J."/>
            <person name="Barrasa J.M."/>
            <person name="Sanchez-Garcia M."/>
            <person name="Camarero S."/>
            <person name="Miyauchi S."/>
            <person name="Serrano A."/>
            <person name="Linde D."/>
            <person name="Babiker R."/>
            <person name="Drula E."/>
            <person name="Ayuso-Fernandez I."/>
            <person name="Pacheco R."/>
            <person name="Padilla G."/>
            <person name="Ferreira P."/>
            <person name="Barriuso J."/>
            <person name="Kellner H."/>
            <person name="Castanera R."/>
            <person name="Alfaro M."/>
            <person name="Ramirez L."/>
            <person name="Pisabarro A.G."/>
            <person name="Kuo A."/>
            <person name="Tritt A."/>
            <person name="Lipzen A."/>
            <person name="He G."/>
            <person name="Yan M."/>
            <person name="Ng V."/>
            <person name="Cullen D."/>
            <person name="Martin F."/>
            <person name="Rosso M.-N."/>
            <person name="Henrissat B."/>
            <person name="Hibbett D."/>
            <person name="Martinez A.T."/>
            <person name="Grigoriev I.V."/>
        </authorList>
    </citation>
    <scope>NUCLEOTIDE SEQUENCE</scope>
    <source>
        <strain evidence="5">MF-IS2</strain>
    </source>
</reference>
<name>A0A9P6C083_9AGAR</name>
<dbReference type="Gene3D" id="1.20.120.1240">
    <property type="entry name" value="Dynamin, middle domain"/>
    <property type="match status" value="1"/>
</dbReference>
<dbReference type="InterPro" id="IPR020850">
    <property type="entry name" value="GED_dom"/>
</dbReference>
<dbReference type="GO" id="GO:0000266">
    <property type="term" value="P:mitochondrial fission"/>
    <property type="evidence" value="ECO:0007669"/>
    <property type="project" value="TreeGrafter"/>
</dbReference>
<dbReference type="Pfam" id="PF00350">
    <property type="entry name" value="Dynamin_N"/>
    <property type="match status" value="1"/>
</dbReference>
<evidence type="ECO:0000313" key="5">
    <source>
        <dbReference type="EMBL" id="KAF9447051.1"/>
    </source>
</evidence>
<feature type="domain" description="Dynamin-type G" evidence="4">
    <location>
        <begin position="41"/>
        <end position="348"/>
    </location>
</feature>
<dbReference type="OrthoDB" id="5061070at2759"/>
<evidence type="ECO:0000256" key="1">
    <source>
        <dbReference type="ARBA" id="ARBA00022741"/>
    </source>
</evidence>
<dbReference type="PANTHER" id="PTHR11566:SF21">
    <property type="entry name" value="DYNAMIN RELATED PROTEIN 1, ISOFORM A"/>
    <property type="match status" value="1"/>
</dbReference>